<dbReference type="PANTHER" id="PTHR23131:SF0">
    <property type="entry name" value="ENDORIBONUCLEASE LACTB2"/>
    <property type="match status" value="1"/>
</dbReference>
<gene>
    <name evidence="6" type="primary">PARPA_05809.1 scaffold 19890</name>
</gene>
<dbReference type="STRING" id="35722.A0A0B7N928"/>
<dbReference type="SUPFAM" id="SSF56281">
    <property type="entry name" value="Metallo-hydrolase/oxidoreductase"/>
    <property type="match status" value="1"/>
</dbReference>
<evidence type="ECO:0000313" key="6">
    <source>
        <dbReference type="EMBL" id="CEP11908.1"/>
    </source>
</evidence>
<dbReference type="Gene3D" id="3.60.15.10">
    <property type="entry name" value="Ribonuclease Z/Hydroxyacylglutathione hydrolase-like"/>
    <property type="match status" value="1"/>
</dbReference>
<protein>
    <recommendedName>
        <fullName evidence="5">Metallo-beta-lactamase domain-containing protein</fullName>
    </recommendedName>
</protein>
<dbReference type="GO" id="GO:0044550">
    <property type="term" value="P:secondary metabolite biosynthetic process"/>
    <property type="evidence" value="ECO:0007669"/>
    <property type="project" value="TreeGrafter"/>
</dbReference>
<dbReference type="InterPro" id="IPR036388">
    <property type="entry name" value="WH-like_DNA-bd_sf"/>
</dbReference>
<dbReference type="InterPro" id="IPR050662">
    <property type="entry name" value="Sec-metab_biosynth-thioest"/>
</dbReference>
<dbReference type="Pfam" id="PF00753">
    <property type="entry name" value="Lactamase_B"/>
    <property type="match status" value="1"/>
</dbReference>
<evidence type="ECO:0000256" key="3">
    <source>
        <dbReference type="ARBA" id="ARBA00022801"/>
    </source>
</evidence>
<dbReference type="GO" id="GO:0016787">
    <property type="term" value="F:hydrolase activity"/>
    <property type="evidence" value="ECO:0007669"/>
    <property type="project" value="UniProtKB-KW"/>
</dbReference>
<evidence type="ECO:0000259" key="5">
    <source>
        <dbReference type="SMART" id="SM00849"/>
    </source>
</evidence>
<dbReference type="Proteomes" id="UP000054107">
    <property type="component" value="Unassembled WGS sequence"/>
</dbReference>
<evidence type="ECO:0000256" key="1">
    <source>
        <dbReference type="ARBA" id="ARBA00006759"/>
    </source>
</evidence>
<dbReference type="EMBL" id="LN727106">
    <property type="protein sequence ID" value="CEP11908.1"/>
    <property type="molecule type" value="Genomic_DNA"/>
</dbReference>
<name>A0A0B7N928_9FUNG</name>
<dbReference type="AlphaFoldDB" id="A0A0B7N928"/>
<keyword evidence="7" id="KW-1185">Reference proteome</keyword>
<evidence type="ECO:0000256" key="2">
    <source>
        <dbReference type="ARBA" id="ARBA00022723"/>
    </source>
</evidence>
<dbReference type="InterPro" id="IPR036866">
    <property type="entry name" value="RibonucZ/Hydroxyglut_hydro"/>
</dbReference>
<organism evidence="6 7">
    <name type="scientific">Parasitella parasitica</name>
    <dbReference type="NCBI Taxonomy" id="35722"/>
    <lineage>
        <taxon>Eukaryota</taxon>
        <taxon>Fungi</taxon>
        <taxon>Fungi incertae sedis</taxon>
        <taxon>Mucoromycota</taxon>
        <taxon>Mucoromycotina</taxon>
        <taxon>Mucoromycetes</taxon>
        <taxon>Mucorales</taxon>
        <taxon>Mucorineae</taxon>
        <taxon>Mucoraceae</taxon>
        <taxon>Parasitella</taxon>
    </lineage>
</organism>
<reference evidence="6 7" key="1">
    <citation type="submission" date="2014-09" db="EMBL/GenBank/DDBJ databases">
        <authorList>
            <person name="Ellenberger Sabrina"/>
        </authorList>
    </citation>
    <scope>NUCLEOTIDE SEQUENCE [LARGE SCALE GENOMIC DNA]</scope>
    <source>
        <strain evidence="6 7">CBS 412.66</strain>
    </source>
</reference>
<dbReference type="InterPro" id="IPR047921">
    <property type="entry name" value="LACTB2-like_MBL-fold"/>
</dbReference>
<feature type="domain" description="Metallo-beta-lactamase" evidence="5">
    <location>
        <begin position="33"/>
        <end position="208"/>
    </location>
</feature>
<dbReference type="Pfam" id="PF17778">
    <property type="entry name" value="WHD_BLACT"/>
    <property type="match status" value="1"/>
</dbReference>
<dbReference type="CDD" id="cd07722">
    <property type="entry name" value="LACTB2-like_MBL-fold"/>
    <property type="match status" value="1"/>
</dbReference>
<proteinExistence type="inferred from homology"/>
<keyword evidence="3" id="KW-0378">Hydrolase</keyword>
<keyword evidence="2" id="KW-0479">Metal-binding</keyword>
<sequence>MTEALAVLPKFSQLTSRVWRVLGLNPGKFTLQGTNTYLLGAGAQKILLDCGEGKPDYLAHLETCLRDIQSDAYISDIIISHGHSDHWGGLKDILNSSTLNPDKRIQVHKFQVPQGCHVDHMDRFPSDISVNSLVDNQIFKAQDTTLRVIYTPGHTKDHCTFWLEEEQSIFTADCVLGQGTAVFDDLSEYIAGLERLVTFKPRQLYPGHGPVVEEGTAKIQEYVDHRLQRESQVIQLLTQNGTLEQGWTPMEIVQTLYKGYPESLYIPAARGIVLHLLKLNKDGKAKTLENYAFIAENYDRIVNAKWYWVSQPAGRNNL</sequence>
<comment type="similarity">
    <text evidence="1">Belongs to the metallo-beta-lactamase superfamily. Glyoxalase II family.</text>
</comment>
<dbReference type="Gene3D" id="1.10.10.10">
    <property type="entry name" value="Winged helix-like DNA-binding domain superfamily/Winged helix DNA-binding domain"/>
    <property type="match status" value="1"/>
</dbReference>
<dbReference type="InterPro" id="IPR001279">
    <property type="entry name" value="Metallo-B-lactamas"/>
</dbReference>
<dbReference type="PANTHER" id="PTHR23131">
    <property type="entry name" value="ENDORIBONUCLEASE LACTB2"/>
    <property type="match status" value="1"/>
</dbReference>
<evidence type="ECO:0000313" key="7">
    <source>
        <dbReference type="Proteomes" id="UP000054107"/>
    </source>
</evidence>
<accession>A0A0B7N928</accession>
<dbReference type="SMART" id="SM00849">
    <property type="entry name" value="Lactamase_B"/>
    <property type="match status" value="1"/>
</dbReference>
<dbReference type="OrthoDB" id="17458at2759"/>
<dbReference type="InterPro" id="IPR041516">
    <property type="entry name" value="LACTB2_WH"/>
</dbReference>
<evidence type="ECO:0000256" key="4">
    <source>
        <dbReference type="ARBA" id="ARBA00022833"/>
    </source>
</evidence>
<keyword evidence="4" id="KW-0862">Zinc</keyword>
<dbReference type="GO" id="GO:0046872">
    <property type="term" value="F:metal ion binding"/>
    <property type="evidence" value="ECO:0007669"/>
    <property type="project" value="UniProtKB-KW"/>
</dbReference>
<dbReference type="FunFam" id="3.60.15.10:FF:000017">
    <property type="entry name" value="Lactamase beta 2"/>
    <property type="match status" value="1"/>
</dbReference>